<keyword evidence="4" id="KW-1185">Reference proteome</keyword>
<name>A0ABZ2YDY8_9BACT</name>
<dbReference type="InterPro" id="IPR027383">
    <property type="entry name" value="Znf_put"/>
</dbReference>
<sequence>MNCPEVQNKLSAFLDQELPIDEYQAIKTHLKQCSLCTSEMLKVQRMKRALRDAFEINAIPPLRAHFVAEEIIKRARKTNTLQNLVWIAAIIVTSLVVLSIFSYFQQENFNAQLAQSLTEIHFGLSTERAEFSVPQSTQGTGRLIVQEIKLVSEGY</sequence>
<reference evidence="3 4" key="1">
    <citation type="submission" date="2023-03" db="EMBL/GenBank/DDBJ databases">
        <title>Novel Species.</title>
        <authorList>
            <person name="Ma S."/>
        </authorList>
    </citation>
    <scope>NUCLEOTIDE SEQUENCE [LARGE SCALE GENOMIC DNA]</scope>
    <source>
        <strain evidence="3 4">B11</strain>
    </source>
</reference>
<dbReference type="Pfam" id="PF13490">
    <property type="entry name" value="zf-HC2"/>
    <property type="match status" value="1"/>
</dbReference>
<accession>A0ABZ2YDY8</accession>
<evidence type="ECO:0000313" key="3">
    <source>
        <dbReference type="EMBL" id="WZL77157.1"/>
    </source>
</evidence>
<feature type="transmembrane region" description="Helical" evidence="1">
    <location>
        <begin position="83"/>
        <end position="104"/>
    </location>
</feature>
<keyword evidence="1" id="KW-0812">Transmembrane</keyword>
<evidence type="ECO:0000259" key="2">
    <source>
        <dbReference type="Pfam" id="PF13490"/>
    </source>
</evidence>
<feature type="domain" description="Putative zinc-finger" evidence="2">
    <location>
        <begin position="3"/>
        <end position="36"/>
    </location>
</feature>
<evidence type="ECO:0000256" key="1">
    <source>
        <dbReference type="SAM" id="Phobius"/>
    </source>
</evidence>
<keyword evidence="1" id="KW-0472">Membrane</keyword>
<dbReference type="RefSeq" id="WP_369019323.1">
    <property type="nucleotide sequence ID" value="NZ_CP121689.1"/>
</dbReference>
<keyword evidence="1" id="KW-1133">Transmembrane helix</keyword>
<gene>
    <name evidence="3" type="ORF">QBE54_05435</name>
</gene>
<proteinExistence type="predicted"/>
<protein>
    <submittedName>
        <fullName evidence="3">Zf-HC2 domain-containing protein</fullName>
    </submittedName>
</protein>
<dbReference type="Proteomes" id="UP001461341">
    <property type="component" value="Chromosome"/>
</dbReference>
<evidence type="ECO:0000313" key="4">
    <source>
        <dbReference type="Proteomes" id="UP001461341"/>
    </source>
</evidence>
<dbReference type="EMBL" id="CP121689">
    <property type="protein sequence ID" value="WZL77157.1"/>
    <property type="molecule type" value="Genomic_DNA"/>
</dbReference>
<organism evidence="3 4">
    <name type="scientific">Thermatribacter velox</name>
    <dbReference type="NCBI Taxonomy" id="3039681"/>
    <lineage>
        <taxon>Bacteria</taxon>
        <taxon>Pseudomonadati</taxon>
        <taxon>Atribacterota</taxon>
        <taxon>Atribacteria</taxon>
        <taxon>Atribacterales</taxon>
        <taxon>Thermatribacteraceae</taxon>
        <taxon>Thermatribacter</taxon>
    </lineage>
</organism>